<feature type="non-terminal residue" evidence="1">
    <location>
        <position position="75"/>
    </location>
</feature>
<reference evidence="1" key="2">
    <citation type="submission" date="2016-06" db="EMBL/GenBank/DDBJ databases">
        <title>The genome of a short-lived fish provides insights into sex chromosome evolution and the genetic control of aging.</title>
        <authorList>
            <person name="Reichwald K."/>
            <person name="Felder M."/>
            <person name="Petzold A."/>
            <person name="Koch P."/>
            <person name="Groth M."/>
            <person name="Platzer M."/>
        </authorList>
    </citation>
    <scope>NUCLEOTIDE SEQUENCE</scope>
    <source>
        <tissue evidence="1">Brain</tissue>
    </source>
</reference>
<evidence type="ECO:0000313" key="1">
    <source>
        <dbReference type="EMBL" id="SBR86139.1"/>
    </source>
</evidence>
<dbReference type="EMBL" id="HAEG01010065">
    <property type="protein sequence ID" value="SBR86139.1"/>
    <property type="molecule type" value="Transcribed_RNA"/>
</dbReference>
<proteinExistence type="predicted"/>
<protein>
    <submittedName>
        <fullName evidence="1">Sterile alpha motif domain containing 8</fullName>
    </submittedName>
</protein>
<organism evidence="1">
    <name type="scientific">Nothobranchius pienaari</name>
    <dbReference type="NCBI Taxonomy" id="704102"/>
    <lineage>
        <taxon>Eukaryota</taxon>
        <taxon>Metazoa</taxon>
        <taxon>Chordata</taxon>
        <taxon>Craniata</taxon>
        <taxon>Vertebrata</taxon>
        <taxon>Euteleostomi</taxon>
        <taxon>Actinopterygii</taxon>
        <taxon>Neopterygii</taxon>
        <taxon>Teleostei</taxon>
        <taxon>Neoteleostei</taxon>
        <taxon>Acanthomorphata</taxon>
        <taxon>Ovalentaria</taxon>
        <taxon>Atherinomorphae</taxon>
        <taxon>Cyprinodontiformes</taxon>
        <taxon>Nothobranchiidae</taxon>
        <taxon>Nothobranchius</taxon>
    </lineage>
</organism>
<gene>
    <name evidence="1" type="primary">SAMD8</name>
</gene>
<accession>A0A1A8PYT4</accession>
<dbReference type="AlphaFoldDB" id="A0A1A8PYT4"/>
<reference evidence="1" key="1">
    <citation type="submission" date="2016-05" db="EMBL/GenBank/DDBJ databases">
        <authorList>
            <person name="Lavstsen T."/>
            <person name="Jespersen J.S."/>
        </authorList>
    </citation>
    <scope>NUCLEOTIDE SEQUENCE</scope>
    <source>
        <tissue evidence="1">Brain</tissue>
    </source>
</reference>
<name>A0A1A8PYT4_9TELE</name>
<sequence>FNVFMVKIAELIHFLIKLTCRSARRERQVCLCSLSCHTHNNGSFPPGPARTARVCSHTRLRIGQKTRGEVCGVSL</sequence>
<feature type="non-terminal residue" evidence="1">
    <location>
        <position position="1"/>
    </location>
</feature>